<accession>A0ABX0NCU2</accession>
<dbReference type="PANTHER" id="PTHR12151:SF25">
    <property type="entry name" value="LINALOOL DEHYDRATASE_ISOMERASE DOMAIN-CONTAINING PROTEIN"/>
    <property type="match status" value="1"/>
</dbReference>
<gene>
    <name evidence="5" type="ORF">F2P44_28930</name>
</gene>
<protein>
    <submittedName>
        <fullName evidence="5">Redoxin domain-containing protein</fullName>
    </submittedName>
</protein>
<evidence type="ECO:0000256" key="3">
    <source>
        <dbReference type="SAM" id="SignalP"/>
    </source>
</evidence>
<dbReference type="PROSITE" id="PS51352">
    <property type="entry name" value="THIOREDOXIN_2"/>
    <property type="match status" value="1"/>
</dbReference>
<evidence type="ECO:0000256" key="1">
    <source>
        <dbReference type="ARBA" id="ARBA00010996"/>
    </source>
</evidence>
<dbReference type="SUPFAM" id="SSF52833">
    <property type="entry name" value="Thioredoxin-like"/>
    <property type="match status" value="2"/>
</dbReference>
<evidence type="ECO:0000256" key="2">
    <source>
        <dbReference type="ARBA" id="ARBA00023008"/>
    </source>
</evidence>
<evidence type="ECO:0000259" key="4">
    <source>
        <dbReference type="PROSITE" id="PS51352"/>
    </source>
</evidence>
<evidence type="ECO:0000313" key="5">
    <source>
        <dbReference type="EMBL" id="NHZ83267.1"/>
    </source>
</evidence>
<dbReference type="PANTHER" id="PTHR12151">
    <property type="entry name" value="ELECTRON TRANSPORT PROTIN SCO1/SENC FAMILY MEMBER"/>
    <property type="match status" value="1"/>
</dbReference>
<comment type="caution">
    <text evidence="5">The sequence shown here is derived from an EMBL/GenBank/DDBJ whole genome shotgun (WGS) entry which is preliminary data.</text>
</comment>
<dbReference type="InterPro" id="IPR036249">
    <property type="entry name" value="Thioredoxin-like_sf"/>
</dbReference>
<dbReference type="EMBL" id="WHJG01000047">
    <property type="protein sequence ID" value="NHZ83267.1"/>
    <property type="molecule type" value="Genomic_DNA"/>
</dbReference>
<dbReference type="Pfam" id="PF02630">
    <property type="entry name" value="SCO1-SenC"/>
    <property type="match status" value="2"/>
</dbReference>
<dbReference type="CDD" id="cd02968">
    <property type="entry name" value="SCO"/>
    <property type="match status" value="2"/>
</dbReference>
<dbReference type="Gene3D" id="3.40.30.10">
    <property type="entry name" value="Glutaredoxin"/>
    <property type="match status" value="2"/>
</dbReference>
<organism evidence="5 6">
    <name type="scientific">Massilia frigida</name>
    <dbReference type="NCBI Taxonomy" id="2609281"/>
    <lineage>
        <taxon>Bacteria</taxon>
        <taxon>Pseudomonadati</taxon>
        <taxon>Pseudomonadota</taxon>
        <taxon>Betaproteobacteria</taxon>
        <taxon>Burkholderiales</taxon>
        <taxon>Oxalobacteraceae</taxon>
        <taxon>Telluria group</taxon>
        <taxon>Massilia</taxon>
    </lineage>
</organism>
<keyword evidence="3" id="KW-0732">Signal</keyword>
<feature type="chain" id="PRO_5045500014" evidence="3">
    <location>
        <begin position="25"/>
        <end position="350"/>
    </location>
</feature>
<reference evidence="5 6" key="1">
    <citation type="submission" date="2019-10" db="EMBL/GenBank/DDBJ databases">
        <title>Taxonomy of Antarctic Massilia spp.: description of Massilia rubra sp. nov., Massilia aquatica sp. nov., Massilia mucilaginosa sp. nov., Massilia frigida sp. nov. isolated from streams, lakes and regoliths.</title>
        <authorList>
            <person name="Holochova P."/>
            <person name="Sedlacek I."/>
            <person name="Kralova S."/>
            <person name="Maslanova I."/>
            <person name="Busse H.-J."/>
            <person name="Stankova E."/>
            <person name="Vrbovska V."/>
            <person name="Kovarovic V."/>
            <person name="Bartak M."/>
            <person name="Svec P."/>
            <person name="Pantucek R."/>
        </authorList>
    </citation>
    <scope>NUCLEOTIDE SEQUENCE [LARGE SCALE GENOMIC DNA]</scope>
    <source>
        <strain evidence="5 6">CCM 8695</strain>
    </source>
</reference>
<dbReference type="InterPro" id="IPR013766">
    <property type="entry name" value="Thioredoxin_domain"/>
</dbReference>
<feature type="signal peptide" evidence="3">
    <location>
        <begin position="1"/>
        <end position="24"/>
    </location>
</feature>
<dbReference type="InterPro" id="IPR003782">
    <property type="entry name" value="SCO1/SenC"/>
</dbReference>
<comment type="similarity">
    <text evidence="1">Belongs to the SCO1/2 family.</text>
</comment>
<sequence length="350" mass="37618">MGKCMNAQWLCMGVLWCCALMAHAAPKAVPEASLLDQDGRQVAFQRDLVKDKTVIVNFIFTSCTMICPTQAATMREVQKSLGARVGSDIALISISIDPAVDVPARLKAFAQRFDAGPGWHFVTGRKPEVDSLLAALGAGGAAPAEHSGLVLVINDSVGSWTRLEGLASAPEIVRAAQKAAGPVKTGRDMAGTYFTNLPLLTQDGRAVRFYDDMLKDKVVLINFMFTTCAGICTPMTANLARVQALLGERAGHEVHMVSITVDPGTDTPAVLRDFAHRFQIKPGWTFLTGKKENVDWVRYKLGGYNGEQIDDHSTILLAGNLRTGEWKKLMALGAPAEIVAAVVPMLGAQP</sequence>
<keyword evidence="2" id="KW-0186">Copper</keyword>
<proteinExistence type="inferred from homology"/>
<name>A0ABX0NCU2_9BURK</name>
<feature type="domain" description="Thioredoxin" evidence="4">
    <location>
        <begin position="23"/>
        <end position="181"/>
    </location>
</feature>
<keyword evidence="6" id="KW-1185">Reference proteome</keyword>
<dbReference type="Proteomes" id="UP000621455">
    <property type="component" value="Unassembled WGS sequence"/>
</dbReference>
<evidence type="ECO:0000313" key="6">
    <source>
        <dbReference type="Proteomes" id="UP000621455"/>
    </source>
</evidence>